<organism evidence="2 3">
    <name type="scientific">Desmophyllum pertusum</name>
    <dbReference type="NCBI Taxonomy" id="174260"/>
    <lineage>
        <taxon>Eukaryota</taxon>
        <taxon>Metazoa</taxon>
        <taxon>Cnidaria</taxon>
        <taxon>Anthozoa</taxon>
        <taxon>Hexacorallia</taxon>
        <taxon>Scleractinia</taxon>
        <taxon>Caryophylliina</taxon>
        <taxon>Caryophylliidae</taxon>
        <taxon>Desmophyllum</taxon>
    </lineage>
</organism>
<sequence length="152" mass="16902">MTTEYDSELEDAINGSGCDPADNDINVILRITPVLTFASGPAPGSNQELQKPINLEKVSTQIGHNHKQATSWFSSDDNESKKGRAKHFKLEGPADSNSDLPVSPETSPTTGRTHKMFLNTELIPVRQQSRKKYLRNKPDDCRIPPYLVRKAL</sequence>
<evidence type="ECO:0000313" key="2">
    <source>
        <dbReference type="EMBL" id="KAJ7377221.1"/>
    </source>
</evidence>
<feature type="compositionally biased region" description="Polar residues" evidence="1">
    <location>
        <begin position="95"/>
        <end position="111"/>
    </location>
</feature>
<gene>
    <name evidence="2" type="ORF">OS493_030423</name>
</gene>
<accession>A0A9W9Z8P1</accession>
<dbReference type="AlphaFoldDB" id="A0A9W9Z8P1"/>
<feature type="compositionally biased region" description="Basic and acidic residues" evidence="1">
    <location>
        <begin position="78"/>
        <end position="92"/>
    </location>
</feature>
<evidence type="ECO:0000313" key="3">
    <source>
        <dbReference type="Proteomes" id="UP001163046"/>
    </source>
</evidence>
<protein>
    <submittedName>
        <fullName evidence="2">Uncharacterized protein</fullName>
    </submittedName>
</protein>
<keyword evidence="3" id="KW-1185">Reference proteome</keyword>
<name>A0A9W9Z8P1_9CNID</name>
<feature type="region of interest" description="Disordered" evidence="1">
    <location>
        <begin position="67"/>
        <end position="114"/>
    </location>
</feature>
<evidence type="ECO:0000256" key="1">
    <source>
        <dbReference type="SAM" id="MobiDB-lite"/>
    </source>
</evidence>
<comment type="caution">
    <text evidence="2">The sequence shown here is derived from an EMBL/GenBank/DDBJ whole genome shotgun (WGS) entry which is preliminary data.</text>
</comment>
<dbReference type="EMBL" id="MU826382">
    <property type="protein sequence ID" value="KAJ7377221.1"/>
    <property type="molecule type" value="Genomic_DNA"/>
</dbReference>
<feature type="compositionally biased region" description="Acidic residues" evidence="1">
    <location>
        <begin position="1"/>
        <end position="11"/>
    </location>
</feature>
<proteinExistence type="predicted"/>
<reference evidence="2" key="1">
    <citation type="submission" date="2023-01" db="EMBL/GenBank/DDBJ databases">
        <title>Genome assembly of the deep-sea coral Lophelia pertusa.</title>
        <authorList>
            <person name="Herrera S."/>
            <person name="Cordes E."/>
        </authorList>
    </citation>
    <scope>NUCLEOTIDE SEQUENCE</scope>
    <source>
        <strain evidence="2">USNM1676648</strain>
        <tissue evidence="2">Polyp</tissue>
    </source>
</reference>
<feature type="region of interest" description="Disordered" evidence="1">
    <location>
        <begin position="1"/>
        <end position="21"/>
    </location>
</feature>
<dbReference type="Proteomes" id="UP001163046">
    <property type="component" value="Unassembled WGS sequence"/>
</dbReference>